<feature type="repeat" description="WD" evidence="11">
    <location>
        <begin position="310"/>
        <end position="342"/>
    </location>
</feature>
<sequence length="463" mass="53509">MLTGFIESAHVNSVQFEQQIRSFDTLGYARDPSAEGNNCFIGDLYKAKKKQGAGLFEGEKTGGEKRKRLRNMDSSDVNNYTGPWAKFEDEITISRPDPELAKELEEIVKKRQKNSRAGRKAAEQQQQNIFDESSTLHLKQEQDYLGRSFMHAPQYIGVNLREDHIPERCYIPKKHIYTYRGHTKGLNCLKWFPKSAHLFLSASMDTKIKLWEVYGNKSMVRTYNGHKMSVKDIDFNNDGTEFLSASFDRYIKLWDTETGQVKNRFHTGHIPFCVKFNPDDDKQNMFLSGMQNKKILQWDTRTGEIVQQEYDRHLGVVNSITFFDKNRRFCSTSDDKSIRIWEWEIPVDTKLIQNAGLHSIPTMTKSPTEKWVVGQSMDNRIVLFQLIDDKLRFAKKKAFKGHNVAGYACSIDFAPDMRIMPARINRIDMWVTGTRLVAVEPGQSGIERAIGILHGEDKIIRNW</sequence>
<dbReference type="InterPro" id="IPR032847">
    <property type="entry name" value="PRPF17"/>
</dbReference>
<dbReference type="EMBL" id="UYYG01000013">
    <property type="protein sequence ID" value="VDN51119.1"/>
    <property type="molecule type" value="Genomic_DNA"/>
</dbReference>
<evidence type="ECO:0000256" key="10">
    <source>
        <dbReference type="ARBA" id="ARBA00076678"/>
    </source>
</evidence>
<feature type="repeat" description="WD" evidence="11">
    <location>
        <begin position="223"/>
        <end position="264"/>
    </location>
</feature>
<evidence type="ECO:0000313" key="15">
    <source>
        <dbReference type="WBParaSite" id="DME_0000619501-mRNA-1"/>
    </source>
</evidence>
<name>A0A0N4UFI0_DRAME</name>
<keyword evidence="4" id="KW-0747">Spliceosome</keyword>
<accession>A0A0N4UFI0</accession>
<feature type="repeat" description="WD" evidence="11">
    <location>
        <begin position="179"/>
        <end position="221"/>
    </location>
</feature>
<dbReference type="STRING" id="318479.A0A0N4UFI0"/>
<dbReference type="Proteomes" id="UP000038040">
    <property type="component" value="Unplaced"/>
</dbReference>
<reference evidence="15" key="1">
    <citation type="submission" date="2017-02" db="UniProtKB">
        <authorList>
            <consortium name="WormBaseParasite"/>
        </authorList>
    </citation>
    <scope>IDENTIFICATION</scope>
</reference>
<dbReference type="AlphaFoldDB" id="A0A0N4UFI0"/>
<evidence type="ECO:0000313" key="13">
    <source>
        <dbReference type="Proteomes" id="UP000038040"/>
    </source>
</evidence>
<evidence type="ECO:0000256" key="11">
    <source>
        <dbReference type="PROSITE-ProRule" id="PRU00221"/>
    </source>
</evidence>
<dbReference type="InterPro" id="IPR020472">
    <property type="entry name" value="WD40_PAC1"/>
</dbReference>
<evidence type="ECO:0000256" key="1">
    <source>
        <dbReference type="ARBA" id="ARBA00004123"/>
    </source>
</evidence>
<evidence type="ECO:0000313" key="12">
    <source>
        <dbReference type="EMBL" id="VDN51119.1"/>
    </source>
</evidence>
<gene>
    <name evidence="12" type="ORF">DME_LOCUS1092</name>
</gene>
<dbReference type="Proteomes" id="UP000274756">
    <property type="component" value="Unassembled WGS sequence"/>
</dbReference>
<dbReference type="Gene3D" id="2.130.10.10">
    <property type="entry name" value="YVTN repeat-like/Quinoprotein amine dehydrogenase"/>
    <property type="match status" value="1"/>
</dbReference>
<evidence type="ECO:0000256" key="7">
    <source>
        <dbReference type="ARBA" id="ARBA00023242"/>
    </source>
</evidence>
<dbReference type="Pfam" id="PF00400">
    <property type="entry name" value="WD40"/>
    <property type="match status" value="3"/>
</dbReference>
<keyword evidence="5" id="KW-0677">Repeat</keyword>
<keyword evidence="3" id="KW-0507">mRNA processing</keyword>
<keyword evidence="6" id="KW-0508">mRNA splicing</keyword>
<evidence type="ECO:0000256" key="8">
    <source>
        <dbReference type="ARBA" id="ARBA00068146"/>
    </source>
</evidence>
<dbReference type="WBParaSite" id="DME_0000619501-mRNA-1">
    <property type="protein sequence ID" value="DME_0000619501-mRNA-1"/>
    <property type="gene ID" value="DME_0000619501"/>
</dbReference>
<keyword evidence="2 11" id="KW-0853">WD repeat</keyword>
<proteinExistence type="predicted"/>
<dbReference type="InterPro" id="IPR001680">
    <property type="entry name" value="WD40_rpt"/>
</dbReference>
<keyword evidence="14" id="KW-1185">Reference proteome</keyword>
<evidence type="ECO:0000313" key="14">
    <source>
        <dbReference type="Proteomes" id="UP000274756"/>
    </source>
</evidence>
<reference evidence="12 14" key="2">
    <citation type="submission" date="2018-11" db="EMBL/GenBank/DDBJ databases">
        <authorList>
            <consortium name="Pathogen Informatics"/>
        </authorList>
    </citation>
    <scope>NUCLEOTIDE SEQUENCE [LARGE SCALE GENOMIC DNA]</scope>
</reference>
<dbReference type="SMART" id="SM00320">
    <property type="entry name" value="WD40"/>
    <property type="match status" value="4"/>
</dbReference>
<dbReference type="InterPro" id="IPR015943">
    <property type="entry name" value="WD40/YVTN_repeat-like_dom_sf"/>
</dbReference>
<dbReference type="InterPro" id="IPR036322">
    <property type="entry name" value="WD40_repeat_dom_sf"/>
</dbReference>
<evidence type="ECO:0000256" key="5">
    <source>
        <dbReference type="ARBA" id="ARBA00022737"/>
    </source>
</evidence>
<dbReference type="GO" id="GO:0000398">
    <property type="term" value="P:mRNA splicing, via spliceosome"/>
    <property type="evidence" value="ECO:0007669"/>
    <property type="project" value="InterPro"/>
</dbReference>
<dbReference type="PROSITE" id="PS50294">
    <property type="entry name" value="WD_REPEATS_REGION"/>
    <property type="match status" value="3"/>
</dbReference>
<evidence type="ECO:0000256" key="6">
    <source>
        <dbReference type="ARBA" id="ARBA00023187"/>
    </source>
</evidence>
<comment type="subcellular location">
    <subcellularLocation>
        <location evidence="1">Nucleus</location>
    </subcellularLocation>
</comment>
<organism evidence="13 15">
    <name type="scientific">Dracunculus medinensis</name>
    <name type="common">Guinea worm</name>
    <dbReference type="NCBI Taxonomy" id="318479"/>
    <lineage>
        <taxon>Eukaryota</taxon>
        <taxon>Metazoa</taxon>
        <taxon>Ecdysozoa</taxon>
        <taxon>Nematoda</taxon>
        <taxon>Chromadorea</taxon>
        <taxon>Rhabditida</taxon>
        <taxon>Spirurina</taxon>
        <taxon>Dracunculoidea</taxon>
        <taxon>Dracunculidae</taxon>
        <taxon>Dracunculus</taxon>
    </lineage>
</organism>
<evidence type="ECO:0000256" key="3">
    <source>
        <dbReference type="ARBA" id="ARBA00022664"/>
    </source>
</evidence>
<dbReference type="SUPFAM" id="SSF50978">
    <property type="entry name" value="WD40 repeat-like"/>
    <property type="match status" value="1"/>
</dbReference>
<evidence type="ECO:0000256" key="9">
    <source>
        <dbReference type="ARBA" id="ARBA00075265"/>
    </source>
</evidence>
<dbReference type="PRINTS" id="PR00320">
    <property type="entry name" value="GPROTEINBRPT"/>
</dbReference>
<keyword evidence="7" id="KW-0539">Nucleus</keyword>
<protein>
    <recommendedName>
        <fullName evidence="8">Pre-mRNA-processing factor 17</fullName>
    </recommendedName>
    <alternativeName>
        <fullName evidence="10">Cell division cycle 40 homolog</fullName>
    </alternativeName>
    <alternativeName>
        <fullName evidence="9">PRP17 homolog</fullName>
    </alternativeName>
</protein>
<dbReference type="FunFam" id="2.130.10.10:FF:000034">
    <property type="entry name" value="Pre-mRNA-processing factor 17, putative"/>
    <property type="match status" value="1"/>
</dbReference>
<dbReference type="PANTHER" id="PTHR43979">
    <property type="entry name" value="PRE-MRNA-PROCESSING FACTOR 17"/>
    <property type="match status" value="1"/>
</dbReference>
<evidence type="ECO:0000256" key="2">
    <source>
        <dbReference type="ARBA" id="ARBA00022574"/>
    </source>
</evidence>
<dbReference type="CDD" id="cd00200">
    <property type="entry name" value="WD40"/>
    <property type="match status" value="1"/>
</dbReference>
<dbReference type="PROSITE" id="PS50082">
    <property type="entry name" value="WD_REPEATS_2"/>
    <property type="match status" value="3"/>
</dbReference>
<dbReference type="PANTHER" id="PTHR43979:SF1">
    <property type="entry name" value="PRE-MRNA-PROCESSING FACTOR 17"/>
    <property type="match status" value="1"/>
</dbReference>
<evidence type="ECO:0000256" key="4">
    <source>
        <dbReference type="ARBA" id="ARBA00022728"/>
    </source>
</evidence>
<dbReference type="GO" id="GO:0003729">
    <property type="term" value="F:mRNA binding"/>
    <property type="evidence" value="ECO:0007669"/>
    <property type="project" value="TreeGrafter"/>
</dbReference>
<dbReference type="OrthoDB" id="10257301at2759"/>
<dbReference type="GO" id="GO:0071013">
    <property type="term" value="C:catalytic step 2 spliceosome"/>
    <property type="evidence" value="ECO:0007669"/>
    <property type="project" value="InterPro"/>
</dbReference>